<dbReference type="RefSeq" id="WP_238275163.1">
    <property type="nucleotide sequence ID" value="NZ_BPQR01000029.1"/>
</dbReference>
<dbReference type="PANTHER" id="PTHR43605">
    <property type="entry name" value="ACYL-COENZYME A SYNTHETASE"/>
    <property type="match status" value="1"/>
</dbReference>
<dbReference type="InterPro" id="IPR051087">
    <property type="entry name" value="Mitochondrial_ACSM"/>
</dbReference>
<evidence type="ECO:0000256" key="4">
    <source>
        <dbReference type="ARBA" id="ARBA00022840"/>
    </source>
</evidence>
<comment type="similarity">
    <text evidence="1">Belongs to the ATP-dependent AMP-binding enzyme family.</text>
</comment>
<keyword evidence="2" id="KW-0436">Ligase</keyword>
<dbReference type="InterPro" id="IPR020845">
    <property type="entry name" value="AMP-binding_CS"/>
</dbReference>
<dbReference type="PROSITE" id="PS00455">
    <property type="entry name" value="AMP_BINDING"/>
    <property type="match status" value="1"/>
</dbReference>
<organism evidence="7 8">
    <name type="scientific">Methylobacterium jeotgali</name>
    <dbReference type="NCBI Taxonomy" id="381630"/>
    <lineage>
        <taxon>Bacteria</taxon>
        <taxon>Pseudomonadati</taxon>
        <taxon>Pseudomonadota</taxon>
        <taxon>Alphaproteobacteria</taxon>
        <taxon>Hyphomicrobiales</taxon>
        <taxon>Methylobacteriaceae</taxon>
        <taxon>Methylobacterium</taxon>
    </lineage>
</organism>
<reference evidence="7" key="1">
    <citation type="journal article" date="2021" name="Front. Microbiol.">
        <title>Comprehensive Comparative Genomics and Phenotyping of Methylobacterium Species.</title>
        <authorList>
            <person name="Alessa O."/>
            <person name="Ogura Y."/>
            <person name="Fujitani Y."/>
            <person name="Takami H."/>
            <person name="Hayashi T."/>
            <person name="Sahin N."/>
            <person name="Tani A."/>
        </authorList>
    </citation>
    <scope>NUCLEOTIDE SEQUENCE</scope>
    <source>
        <strain evidence="7">LMG 23639</strain>
    </source>
</reference>
<feature type="domain" description="AMP-dependent synthetase/ligase" evidence="5">
    <location>
        <begin position="40"/>
        <end position="401"/>
    </location>
</feature>
<dbReference type="InterPro" id="IPR025110">
    <property type="entry name" value="AMP-bd_C"/>
</dbReference>
<comment type="caution">
    <text evidence="7">The sequence shown here is derived from an EMBL/GenBank/DDBJ whole genome shotgun (WGS) entry which is preliminary data.</text>
</comment>
<dbReference type="PANTHER" id="PTHR43605:SF10">
    <property type="entry name" value="ACYL-COA SYNTHETASE MEDIUM CHAIN FAMILY MEMBER 3"/>
    <property type="match status" value="1"/>
</dbReference>
<accession>A0ABQ4SX39</accession>
<keyword evidence="3" id="KW-0547">Nucleotide-binding</keyword>
<reference evidence="7" key="2">
    <citation type="submission" date="2021-08" db="EMBL/GenBank/DDBJ databases">
        <authorList>
            <person name="Tani A."/>
            <person name="Ola A."/>
            <person name="Ogura Y."/>
            <person name="Katsura K."/>
            <person name="Hayashi T."/>
        </authorList>
    </citation>
    <scope>NUCLEOTIDE SEQUENCE</scope>
    <source>
        <strain evidence="7">LMG 23639</strain>
    </source>
</reference>
<sequence length="541" mass="58011">MLLRPAPDYESLREGFRWDIPERFNMGVAVCDRFGSREFERPAILELAGEGVRTVTYGQLRRDSNRLAHALARQGIAPGDRVAVLLPQTAAVVVAHAAAYKLGAIALPLAGLFGAEALAYRLADSGARAAITDAAGAERLAALRGRLPELRLVVSLDGPAEGTLGHDALVADADPDFAPRDTGADDPALMIYTSGTTGTAKGALHAHRVLPGHMPGFLMMHDFPPKGGDVMWTPSDWAWAGGLLNVVMPSLWLGVPVVAWGNTRFTAEGAFALIERMGVTNCFLPPTALRMLRSVENPRTRYDLSRLRNVASAGEALGPETFAWAERALGLTIGEAYGQTECNLVLASCRAAGVARAGSTGRPVPGHAVAVLRPDGSEAGVDEPGEIAVKAPDPVMFLRYWNRPEDTERKFRDGWLLTGDTARRDADGYVHFVGRDDDLITSAAYRIGPTEIEDGLLRHPAVALAAAVGKPDALRTEIVKAFVVLREGFSPSEDLAQEILAFGRSVLSAHEAPREIAFRESLPMTTTGKIIRRALRDEGAV</sequence>
<dbReference type="Gene3D" id="3.40.50.12780">
    <property type="entry name" value="N-terminal domain of ligase-like"/>
    <property type="match status" value="1"/>
</dbReference>
<dbReference type="InterPro" id="IPR000873">
    <property type="entry name" value="AMP-dep_synth/lig_dom"/>
</dbReference>
<dbReference type="EMBL" id="BPQR01000029">
    <property type="protein sequence ID" value="GJE06453.1"/>
    <property type="molecule type" value="Genomic_DNA"/>
</dbReference>
<keyword evidence="8" id="KW-1185">Reference proteome</keyword>
<dbReference type="InterPro" id="IPR045851">
    <property type="entry name" value="AMP-bd_C_sf"/>
</dbReference>
<dbReference type="Pfam" id="PF13193">
    <property type="entry name" value="AMP-binding_C"/>
    <property type="match status" value="1"/>
</dbReference>
<dbReference type="Pfam" id="PF00501">
    <property type="entry name" value="AMP-binding"/>
    <property type="match status" value="1"/>
</dbReference>
<dbReference type="InterPro" id="IPR042099">
    <property type="entry name" value="ANL_N_sf"/>
</dbReference>
<protein>
    <submittedName>
        <fullName evidence="7">Acetyl-coenzyme A synthetase</fullName>
    </submittedName>
</protein>
<evidence type="ECO:0000313" key="7">
    <source>
        <dbReference type="EMBL" id="GJE06453.1"/>
    </source>
</evidence>
<evidence type="ECO:0000313" key="8">
    <source>
        <dbReference type="Proteomes" id="UP001055102"/>
    </source>
</evidence>
<evidence type="ECO:0000256" key="1">
    <source>
        <dbReference type="ARBA" id="ARBA00006432"/>
    </source>
</evidence>
<keyword evidence="4" id="KW-0067">ATP-binding</keyword>
<dbReference type="Proteomes" id="UP001055102">
    <property type="component" value="Unassembled WGS sequence"/>
</dbReference>
<evidence type="ECO:0000256" key="3">
    <source>
        <dbReference type="ARBA" id="ARBA00022741"/>
    </source>
</evidence>
<evidence type="ECO:0000259" key="5">
    <source>
        <dbReference type="Pfam" id="PF00501"/>
    </source>
</evidence>
<feature type="domain" description="AMP-binding enzyme C-terminal" evidence="6">
    <location>
        <begin position="451"/>
        <end position="529"/>
    </location>
</feature>
<dbReference type="SUPFAM" id="SSF56801">
    <property type="entry name" value="Acetyl-CoA synthetase-like"/>
    <property type="match status" value="1"/>
</dbReference>
<evidence type="ECO:0000259" key="6">
    <source>
        <dbReference type="Pfam" id="PF13193"/>
    </source>
</evidence>
<dbReference type="Gene3D" id="3.30.300.30">
    <property type="match status" value="1"/>
</dbReference>
<proteinExistence type="inferred from homology"/>
<name>A0ABQ4SX39_9HYPH</name>
<evidence type="ECO:0000256" key="2">
    <source>
        <dbReference type="ARBA" id="ARBA00022598"/>
    </source>
</evidence>
<gene>
    <name evidence="7" type="primary">acsA_2</name>
    <name evidence="7" type="ORF">AOPFMNJM_1772</name>
</gene>